<gene>
    <name evidence="3" type="ORF">GA0070614_6061</name>
</gene>
<proteinExistence type="predicted"/>
<dbReference type="Gene3D" id="3.30.559.10">
    <property type="entry name" value="Chloramphenicol acetyltransferase-like domain"/>
    <property type="match status" value="1"/>
</dbReference>
<dbReference type="Proteomes" id="UP000198215">
    <property type="component" value="Chromosome I"/>
</dbReference>
<protein>
    <submittedName>
        <fullName evidence="3">Condensation domain-containing protein</fullName>
    </submittedName>
</protein>
<name>A0A1C5K2K8_9ACTN</name>
<dbReference type="EMBL" id="LT607753">
    <property type="protein sequence ID" value="SCG77022.1"/>
    <property type="molecule type" value="Genomic_DNA"/>
</dbReference>
<evidence type="ECO:0000313" key="3">
    <source>
        <dbReference type="EMBL" id="SCG77022.1"/>
    </source>
</evidence>
<dbReference type="PANTHER" id="PTHR45527">
    <property type="entry name" value="NONRIBOSOMAL PEPTIDE SYNTHETASE"/>
    <property type="match status" value="1"/>
</dbReference>
<dbReference type="OrthoDB" id="5194982at2"/>
<dbReference type="InterPro" id="IPR023213">
    <property type="entry name" value="CAT-like_dom_sf"/>
</dbReference>
<dbReference type="RefSeq" id="WP_088979078.1">
    <property type="nucleotide sequence ID" value="NZ_LT607753.1"/>
</dbReference>
<feature type="region of interest" description="Disordered" evidence="1">
    <location>
        <begin position="169"/>
        <end position="200"/>
    </location>
</feature>
<dbReference type="InterPro" id="IPR001242">
    <property type="entry name" value="Condensation_dom"/>
</dbReference>
<dbReference type="GO" id="GO:0044550">
    <property type="term" value="P:secondary metabolite biosynthetic process"/>
    <property type="evidence" value="ECO:0007669"/>
    <property type="project" value="TreeGrafter"/>
</dbReference>
<feature type="domain" description="Condensation" evidence="2">
    <location>
        <begin position="19"/>
        <end position="344"/>
    </location>
</feature>
<dbReference type="GO" id="GO:0043041">
    <property type="term" value="P:amino acid activation for nonribosomal peptide biosynthetic process"/>
    <property type="evidence" value="ECO:0007669"/>
    <property type="project" value="TreeGrafter"/>
</dbReference>
<dbReference type="Pfam" id="PF00668">
    <property type="entry name" value="Condensation"/>
    <property type="match status" value="1"/>
</dbReference>
<dbReference type="AlphaFoldDB" id="A0A1C5K2K8"/>
<dbReference type="GO" id="GO:0003824">
    <property type="term" value="F:catalytic activity"/>
    <property type="evidence" value="ECO:0007669"/>
    <property type="project" value="InterPro"/>
</dbReference>
<dbReference type="GO" id="GO:0008610">
    <property type="term" value="P:lipid biosynthetic process"/>
    <property type="evidence" value="ECO:0007669"/>
    <property type="project" value="UniProtKB-ARBA"/>
</dbReference>
<evidence type="ECO:0000313" key="4">
    <source>
        <dbReference type="Proteomes" id="UP000198215"/>
    </source>
</evidence>
<accession>A0A1C5K2K8</accession>
<dbReference type="PANTHER" id="PTHR45527:SF1">
    <property type="entry name" value="FATTY ACID SYNTHASE"/>
    <property type="match status" value="1"/>
</dbReference>
<evidence type="ECO:0000256" key="1">
    <source>
        <dbReference type="SAM" id="MobiDB-lite"/>
    </source>
</evidence>
<dbReference type="Gene3D" id="3.30.559.30">
    <property type="entry name" value="Nonribosomal peptide synthetase, condensation domain"/>
    <property type="match status" value="1"/>
</dbReference>
<organism evidence="3 4">
    <name type="scientific">Micromonospora coxensis</name>
    <dbReference type="NCBI Taxonomy" id="356852"/>
    <lineage>
        <taxon>Bacteria</taxon>
        <taxon>Bacillati</taxon>
        <taxon>Actinomycetota</taxon>
        <taxon>Actinomycetes</taxon>
        <taxon>Micromonosporales</taxon>
        <taxon>Micromonosporaceae</taxon>
        <taxon>Micromonospora</taxon>
    </lineage>
</organism>
<keyword evidence="4" id="KW-1185">Reference proteome</keyword>
<evidence type="ECO:0000259" key="2">
    <source>
        <dbReference type="Pfam" id="PF00668"/>
    </source>
</evidence>
<sequence length="572" mass="61894">MPVVFHGTGPGKGELAWGQRAIWQAMHWLGDGNHYFNLVRMVAVPDGRSMSEVCTGLRQVVERHEGLRTRFPGYPDEPRQELHPEGTLDLVVHDVTASADVGSAAEELAFQLRGQLFRHEQEWPLRVGVVCRQDVPLHLVLVVSHLCVDGAALRQLCAEIAAALAADEPAGPTQAEPDGAGGPLALARAESDPRGQAKSAAAMRHWRAALTATSHSIFDFPTVTPDEPRYAGLTLESSALAVAAEHIARRLRVTSSSVLLTAVAAVLGHYTDHDHVTLQIIAANRRPELRTTVAPLAQNGMFTTSVAGSPFDEAVRKVLRSSLSCFRHAAYDPRDLAALLEQVRVQRGAHPDREAFFNDARPDGRWDALPQVDPTPENLRRLRDDTRLAVTDRWERLGIKAFWAVHPMPDRAVLHLQADTAYVPVEAALMLMRGVEEIVVRAVHEPVVLADLETLIGVRPVRRGESWLRTAAGWAHVPSVAEVVAASPRLAASAVFADGGEFGPMVAYAVPTEPGLTVEQLHAELCAAVGERTDAVTPGHYVLCASAPPPGSPLAVWQRQPVSASGSGRPPR</sequence>
<dbReference type="GO" id="GO:0031177">
    <property type="term" value="F:phosphopantetheine binding"/>
    <property type="evidence" value="ECO:0007669"/>
    <property type="project" value="TreeGrafter"/>
</dbReference>
<dbReference type="GO" id="GO:0005737">
    <property type="term" value="C:cytoplasm"/>
    <property type="evidence" value="ECO:0007669"/>
    <property type="project" value="TreeGrafter"/>
</dbReference>
<dbReference type="SUPFAM" id="SSF52777">
    <property type="entry name" value="CoA-dependent acyltransferases"/>
    <property type="match status" value="2"/>
</dbReference>
<reference evidence="4" key="1">
    <citation type="submission" date="2016-06" db="EMBL/GenBank/DDBJ databases">
        <authorList>
            <person name="Varghese N."/>
            <person name="Submissions Spin"/>
        </authorList>
    </citation>
    <scope>NUCLEOTIDE SEQUENCE [LARGE SCALE GENOMIC DNA]</scope>
    <source>
        <strain evidence="4">DSM 45161</strain>
    </source>
</reference>